<accession>A0AAD5VC32</accession>
<name>A0AAD5VC32_9APHY</name>
<proteinExistence type="predicted"/>
<keyword evidence="2" id="KW-1185">Reference proteome</keyword>
<sequence>MATQQPASNGSRIDLNITFDESNGAEIFEMLQSGDIPIEDLTIPLKCDVYYPYEQCPGALCFTPEGLLCNPRSMATQDQGFETTRVLFKGMLTSTSNSTFVKYVVCKMEILVPQNNETREEITSDKLHNEASAYYLHLPALQGNIIPEFYGFFDNTSVRGNYICCIFTQFHGSDITEIPQIWDSVDTRRKIWSALEAIHKREVAHGDLLPDDEEPIGRNIIVDLEGSEPRIFLIDFEDALQHEGCEGAPPLFTMGPTYSLDACPELYQFGLSMLLYAPWSIPCEGAYIPLHSARSIEELCNSRYQETPGRVQLGKDRWMELAEVAWNNYMEIYGDTKMVRDVIDTLDKAPKRGDATEAGIKRSDVSGTLQA</sequence>
<dbReference type="InterPro" id="IPR011009">
    <property type="entry name" value="Kinase-like_dom_sf"/>
</dbReference>
<dbReference type="EMBL" id="JANAWD010000077">
    <property type="protein sequence ID" value="KAJ3488006.1"/>
    <property type="molecule type" value="Genomic_DNA"/>
</dbReference>
<organism evidence="1 2">
    <name type="scientific">Meripilus lineatus</name>
    <dbReference type="NCBI Taxonomy" id="2056292"/>
    <lineage>
        <taxon>Eukaryota</taxon>
        <taxon>Fungi</taxon>
        <taxon>Dikarya</taxon>
        <taxon>Basidiomycota</taxon>
        <taxon>Agaricomycotina</taxon>
        <taxon>Agaricomycetes</taxon>
        <taxon>Polyporales</taxon>
        <taxon>Meripilaceae</taxon>
        <taxon>Meripilus</taxon>
    </lineage>
</organism>
<dbReference type="Proteomes" id="UP001212997">
    <property type="component" value="Unassembled WGS sequence"/>
</dbReference>
<comment type="caution">
    <text evidence="1">The sequence shown here is derived from an EMBL/GenBank/DDBJ whole genome shotgun (WGS) entry which is preliminary data.</text>
</comment>
<dbReference type="SUPFAM" id="SSF56112">
    <property type="entry name" value="Protein kinase-like (PK-like)"/>
    <property type="match status" value="1"/>
</dbReference>
<gene>
    <name evidence="1" type="ORF">NLI96_g3165</name>
</gene>
<dbReference type="AlphaFoldDB" id="A0AAD5VC32"/>
<evidence type="ECO:0000313" key="1">
    <source>
        <dbReference type="EMBL" id="KAJ3488006.1"/>
    </source>
</evidence>
<reference evidence="1" key="1">
    <citation type="submission" date="2022-07" db="EMBL/GenBank/DDBJ databases">
        <title>Genome Sequence of Physisporinus lineatus.</title>
        <authorList>
            <person name="Buettner E."/>
        </authorList>
    </citation>
    <scope>NUCLEOTIDE SEQUENCE</scope>
    <source>
        <strain evidence="1">VT162</strain>
    </source>
</reference>
<evidence type="ECO:0008006" key="3">
    <source>
        <dbReference type="Google" id="ProtNLM"/>
    </source>
</evidence>
<protein>
    <recommendedName>
        <fullName evidence="3">Protein kinase domain-containing protein</fullName>
    </recommendedName>
</protein>
<evidence type="ECO:0000313" key="2">
    <source>
        <dbReference type="Proteomes" id="UP001212997"/>
    </source>
</evidence>